<sequence>MRSVTVSRYQSSSEISWMVSPAGKLPSSMSRFSKTTRFIVFWNPFANTMDTSRYEETVVVLLWIMVVMSVIVFLFGSCICVKCSLRACKENDEEIVHLNIKA</sequence>
<dbReference type="AlphaFoldDB" id="A0A816N0Z5"/>
<protein>
    <submittedName>
        <fullName evidence="2">(rape) hypothetical protein</fullName>
    </submittedName>
</protein>
<keyword evidence="1" id="KW-0812">Transmembrane</keyword>
<keyword evidence="1" id="KW-0472">Membrane</keyword>
<accession>A0A816N0Z5</accession>
<evidence type="ECO:0000256" key="1">
    <source>
        <dbReference type="SAM" id="Phobius"/>
    </source>
</evidence>
<dbReference type="EMBL" id="HG994371">
    <property type="protein sequence ID" value="CAF2027034.1"/>
    <property type="molecule type" value="Genomic_DNA"/>
</dbReference>
<evidence type="ECO:0000313" key="2">
    <source>
        <dbReference type="EMBL" id="CAF2027034.1"/>
    </source>
</evidence>
<gene>
    <name evidence="2" type="ORF">DARMORV10_C07P52390.1</name>
</gene>
<keyword evidence="1" id="KW-1133">Transmembrane helix</keyword>
<organism evidence="2">
    <name type="scientific">Brassica napus</name>
    <name type="common">Rape</name>
    <dbReference type="NCBI Taxonomy" id="3708"/>
    <lineage>
        <taxon>Eukaryota</taxon>
        <taxon>Viridiplantae</taxon>
        <taxon>Streptophyta</taxon>
        <taxon>Embryophyta</taxon>
        <taxon>Tracheophyta</taxon>
        <taxon>Spermatophyta</taxon>
        <taxon>Magnoliopsida</taxon>
        <taxon>eudicotyledons</taxon>
        <taxon>Gunneridae</taxon>
        <taxon>Pentapetalae</taxon>
        <taxon>rosids</taxon>
        <taxon>malvids</taxon>
        <taxon>Brassicales</taxon>
        <taxon>Brassicaceae</taxon>
        <taxon>Brassiceae</taxon>
        <taxon>Brassica</taxon>
    </lineage>
</organism>
<reference evidence="2" key="1">
    <citation type="submission" date="2021-01" db="EMBL/GenBank/DDBJ databases">
        <authorList>
            <consortium name="Genoscope - CEA"/>
            <person name="William W."/>
        </authorList>
    </citation>
    <scope>NUCLEOTIDE SEQUENCE</scope>
</reference>
<proteinExistence type="predicted"/>
<feature type="transmembrane region" description="Helical" evidence="1">
    <location>
        <begin position="58"/>
        <end position="81"/>
    </location>
</feature>
<name>A0A816N0Z5_BRANA</name>
<dbReference type="Proteomes" id="UP001295469">
    <property type="component" value="Chromosome C07"/>
</dbReference>